<evidence type="ECO:0000256" key="7">
    <source>
        <dbReference type="ARBA" id="ARBA00022723"/>
    </source>
</evidence>
<evidence type="ECO:0000256" key="5">
    <source>
        <dbReference type="ARBA" id="ARBA00022679"/>
    </source>
</evidence>
<dbReference type="EC" id="2.3.1.157" evidence="18"/>
<keyword evidence="14 18" id="KW-0961">Cell wall biogenesis/degradation</keyword>
<evidence type="ECO:0000256" key="14">
    <source>
        <dbReference type="ARBA" id="ARBA00023316"/>
    </source>
</evidence>
<evidence type="ECO:0000256" key="16">
    <source>
        <dbReference type="ARBA" id="ARBA00048493"/>
    </source>
</evidence>
<keyword evidence="9 18" id="KW-0460">Magnesium</keyword>
<protein>
    <recommendedName>
        <fullName evidence="18">Bifunctional protein GlmU</fullName>
    </recommendedName>
    <domain>
        <recommendedName>
            <fullName evidence="18">UDP-N-acetylglucosamine pyrophosphorylase</fullName>
            <ecNumber evidence="18">2.7.7.23</ecNumber>
        </recommendedName>
        <alternativeName>
            <fullName evidence="18">N-acetylglucosamine-1-phosphate uridyltransferase</fullName>
        </alternativeName>
    </domain>
    <domain>
        <recommendedName>
            <fullName evidence="18">Glucosamine-1-phosphate N-acetyltransferase</fullName>
            <ecNumber evidence="18">2.3.1.157</ecNumber>
        </recommendedName>
    </domain>
</protein>
<dbReference type="GO" id="GO:0008360">
    <property type="term" value="P:regulation of cell shape"/>
    <property type="evidence" value="ECO:0007669"/>
    <property type="project" value="UniProtKB-KW"/>
</dbReference>
<dbReference type="SUPFAM" id="SSF53448">
    <property type="entry name" value="Nucleotide-diphospho-sugar transferases"/>
    <property type="match status" value="1"/>
</dbReference>
<comment type="catalytic activity">
    <reaction evidence="15 18">
        <text>alpha-D-glucosamine 1-phosphate + acetyl-CoA = N-acetyl-alpha-D-glucosamine 1-phosphate + CoA + H(+)</text>
        <dbReference type="Rhea" id="RHEA:13725"/>
        <dbReference type="ChEBI" id="CHEBI:15378"/>
        <dbReference type="ChEBI" id="CHEBI:57287"/>
        <dbReference type="ChEBI" id="CHEBI:57288"/>
        <dbReference type="ChEBI" id="CHEBI:57776"/>
        <dbReference type="ChEBI" id="CHEBI:58516"/>
        <dbReference type="EC" id="2.3.1.157"/>
    </reaction>
</comment>
<dbReference type="GO" id="GO:0009245">
    <property type="term" value="P:lipid A biosynthetic process"/>
    <property type="evidence" value="ECO:0007669"/>
    <property type="project" value="UniProtKB-UniRule"/>
</dbReference>
<feature type="binding site" evidence="18">
    <location>
        <position position="457"/>
    </location>
    <ligand>
        <name>acetyl-CoA</name>
        <dbReference type="ChEBI" id="CHEBI:57288"/>
    </ligand>
</feature>
<dbReference type="GO" id="GO:0016020">
    <property type="term" value="C:membrane"/>
    <property type="evidence" value="ECO:0007669"/>
    <property type="project" value="GOC"/>
</dbReference>
<dbReference type="HAMAP" id="MF_01631">
    <property type="entry name" value="GlmU"/>
    <property type="match status" value="1"/>
</dbReference>
<feature type="binding site" evidence="18">
    <location>
        <position position="155"/>
    </location>
    <ligand>
        <name>Mg(2+)</name>
        <dbReference type="ChEBI" id="CHEBI:18420"/>
    </ligand>
</feature>
<comment type="caution">
    <text evidence="21">The sequence shown here is derived from an EMBL/GenBank/DDBJ whole genome shotgun (WGS) entry which is preliminary data.</text>
</comment>
<dbReference type="NCBIfam" id="NF010932">
    <property type="entry name" value="PRK14352.1"/>
    <property type="match status" value="1"/>
</dbReference>
<comment type="caution">
    <text evidence="18">Lacks conserved residue(s) required for the propagation of feature annotation.</text>
</comment>
<dbReference type="SUPFAM" id="SSF51161">
    <property type="entry name" value="Trimeric LpxA-like enzymes"/>
    <property type="match status" value="1"/>
</dbReference>
<feature type="binding site" evidence="18">
    <location>
        <position position="280"/>
    </location>
    <ligand>
        <name>UDP-N-acetyl-alpha-D-glucosamine</name>
        <dbReference type="ChEBI" id="CHEBI:57705"/>
    </ligand>
</feature>
<dbReference type="GO" id="GO:0000287">
    <property type="term" value="F:magnesium ion binding"/>
    <property type="evidence" value="ECO:0007669"/>
    <property type="project" value="UniProtKB-UniRule"/>
</dbReference>
<keyword evidence="13 18" id="KW-0012">Acyltransferase</keyword>
<dbReference type="InterPro" id="IPR038009">
    <property type="entry name" value="GlmU_C_LbH"/>
</dbReference>
<feature type="binding site" evidence="18">
    <location>
        <position position="68"/>
    </location>
    <ligand>
        <name>UDP-N-acetyl-alpha-D-glucosamine</name>
        <dbReference type="ChEBI" id="CHEBI:57705"/>
    </ligand>
</feature>
<feature type="transmembrane region" description="Helical" evidence="19">
    <location>
        <begin position="20"/>
        <end position="39"/>
    </location>
</feature>
<dbReference type="InterPro" id="IPR050065">
    <property type="entry name" value="GlmU-like"/>
</dbReference>
<dbReference type="PANTHER" id="PTHR43584">
    <property type="entry name" value="NUCLEOTIDYL TRANSFERASE"/>
    <property type="match status" value="1"/>
</dbReference>
<feature type="binding site" evidence="18">
    <location>
        <position position="207"/>
    </location>
    <ligand>
        <name>UDP-N-acetyl-alpha-D-glucosamine</name>
        <dbReference type="ChEBI" id="CHEBI:57705"/>
    </ligand>
</feature>
<evidence type="ECO:0000256" key="15">
    <source>
        <dbReference type="ARBA" id="ARBA00048247"/>
    </source>
</evidence>
<dbReference type="Pfam" id="PF00132">
    <property type="entry name" value="Hexapep"/>
    <property type="match status" value="1"/>
</dbReference>
<keyword evidence="5 18" id="KW-0808">Transferase</keyword>
<evidence type="ECO:0000259" key="20">
    <source>
        <dbReference type="Pfam" id="PF12804"/>
    </source>
</evidence>
<keyword evidence="19" id="KW-0812">Transmembrane</keyword>
<dbReference type="GO" id="GO:0000902">
    <property type="term" value="P:cell morphogenesis"/>
    <property type="evidence" value="ECO:0007669"/>
    <property type="project" value="UniProtKB-UniRule"/>
</dbReference>
<evidence type="ECO:0000256" key="13">
    <source>
        <dbReference type="ARBA" id="ARBA00023315"/>
    </source>
</evidence>
<dbReference type="PANTHER" id="PTHR43584:SF3">
    <property type="entry name" value="BIFUNCTIONAL PROTEIN GLMU"/>
    <property type="match status" value="1"/>
</dbReference>
<comment type="subunit">
    <text evidence="18">Homotrimer.</text>
</comment>
<evidence type="ECO:0000256" key="2">
    <source>
        <dbReference type="ARBA" id="ARBA00007707"/>
    </source>
</evidence>
<evidence type="ECO:0000256" key="18">
    <source>
        <dbReference type="HAMAP-Rule" id="MF_01631"/>
    </source>
</evidence>
<dbReference type="InterPro" id="IPR005882">
    <property type="entry name" value="Bifunctional_GlmU"/>
</dbReference>
<comment type="pathway">
    <text evidence="18">Bacterial outer membrane biogenesis; LPS lipid A biosynthesis.</text>
</comment>
<feature type="binding site" evidence="18">
    <location>
        <begin position="438"/>
        <end position="439"/>
    </location>
    <ligand>
        <name>acetyl-CoA</name>
        <dbReference type="ChEBI" id="CHEBI:57288"/>
    </ligand>
</feature>
<comment type="similarity">
    <text evidence="3 18">In the N-terminal section; belongs to the N-acetylglucosamine-1-phosphate uridyltransferase family.</text>
</comment>
<feature type="binding site" evidence="18">
    <location>
        <position position="192"/>
    </location>
    <ligand>
        <name>UDP-N-acetyl-alpha-D-glucosamine</name>
        <dbReference type="ChEBI" id="CHEBI:57705"/>
    </ligand>
</feature>
<evidence type="ECO:0000313" key="21">
    <source>
        <dbReference type="EMBL" id="EFM47760.1"/>
    </source>
</evidence>
<evidence type="ECO:0000256" key="8">
    <source>
        <dbReference type="ARBA" id="ARBA00022737"/>
    </source>
</evidence>
<feature type="region of interest" description="Linker" evidence="18">
    <location>
        <begin position="283"/>
        <end position="303"/>
    </location>
</feature>
<accession>E0DIQ2</accession>
<dbReference type="Gene3D" id="2.160.10.10">
    <property type="entry name" value="Hexapeptide repeat proteins"/>
    <property type="match status" value="1"/>
</dbReference>
<evidence type="ECO:0000256" key="9">
    <source>
        <dbReference type="ARBA" id="ARBA00022842"/>
    </source>
</evidence>
<dbReference type="Pfam" id="PF12804">
    <property type="entry name" value="NTP_transf_3"/>
    <property type="match status" value="1"/>
</dbReference>
<keyword evidence="11 18" id="KW-0573">Peptidoglycan synthesis</keyword>
<comment type="pathway">
    <text evidence="18">Nucleotide-sugar biosynthesis; UDP-N-acetyl-alpha-D-glucosamine biosynthesis; N-acetyl-alpha-D-glucosamine 1-phosphate from alpha-D-glucosamine 6-phosphate (route II): step 2/2.</text>
</comment>
<dbReference type="UniPathway" id="UPA00113">
    <property type="reaction ID" value="UER00532"/>
</dbReference>
<organism evidence="21 22">
    <name type="scientific">Corynebacterium matruchotii ATCC 14266</name>
    <dbReference type="NCBI Taxonomy" id="553207"/>
    <lineage>
        <taxon>Bacteria</taxon>
        <taxon>Bacillati</taxon>
        <taxon>Actinomycetota</taxon>
        <taxon>Actinomycetes</taxon>
        <taxon>Mycobacteriales</taxon>
        <taxon>Corynebacteriaceae</taxon>
        <taxon>Corynebacterium</taxon>
    </lineage>
</organism>
<keyword evidence="10 18" id="KW-0133">Cell shape</keyword>
<evidence type="ECO:0000313" key="22">
    <source>
        <dbReference type="Proteomes" id="UP000004218"/>
    </source>
</evidence>
<reference evidence="21" key="1">
    <citation type="submission" date="2010-08" db="EMBL/GenBank/DDBJ databases">
        <authorList>
            <person name="Harkins D.M."/>
            <person name="Madupu R."/>
            <person name="Durkin A.S."/>
            <person name="Torralba M."/>
            <person name="Methe B."/>
            <person name="Sutton G.G."/>
            <person name="Nelson K.E."/>
        </authorList>
    </citation>
    <scope>NUCLEOTIDE SEQUENCE [LARGE SCALE GENOMIC DNA]</scope>
    <source>
        <strain evidence="21">ATCC 14266</strain>
    </source>
</reference>
<sequence length="522" mass="54918">MWVSFGFDYWLAEFLLIIPPALKLGGACLLSVFVLVYFFKEHPLSTQPIAVVVLAAGAGTRMKSHLQKTLHVIGGRSLLSHSLHSAAGITPQQIVAVIGHRREQVGPAVTEVAKELPVPVSTAIQEEQNGTGHAMQCAMNQLADFSGTIVVTYADVPLLRPATLQGLVDAHTSVPTAVTVLTSNVADPTGYGRIVRNREGEVVAIVEQKDADEKTLAITEVNSGVFAFDADVLRQALGQLDANNAQGELYLTDVLSIARSSGHPVRGFRIADAQEIAGVNDRVQLAEAARELNHRTVEAAMVDGATIIDPATTWIDVNVRVGQDVIIHPNTQLHGSTVIADNAVIGPDTTLTNMVVGEGAQVVRTHGSDSEIGPRATVGPFTFIRPGTVLGERGKLGGFVEAKNAQIGAGSKVPHLTYIGDATVGEESNIGASSVFVNYDGVNKHHTTVGSHVRTGSDTMFIAPVTVGDGAYSGAGTVIREDVPPGALAISGGRQRNIEGWVQAKRPGTPAALAAEEALKNQ</sequence>
<feature type="binding site" evidence="18">
    <location>
        <begin position="130"/>
        <end position="131"/>
    </location>
    <ligand>
        <name>UDP-N-acetyl-alpha-D-glucosamine</name>
        <dbReference type="ChEBI" id="CHEBI:57705"/>
    </ligand>
</feature>
<comment type="subcellular location">
    <subcellularLocation>
        <location evidence="1 18">Cytoplasm</location>
    </subcellularLocation>
</comment>
<evidence type="ECO:0000256" key="3">
    <source>
        <dbReference type="ARBA" id="ARBA00007947"/>
    </source>
</evidence>
<keyword evidence="8 18" id="KW-0677">Repeat</keyword>
<comment type="catalytic activity">
    <reaction evidence="16 18">
        <text>N-acetyl-alpha-D-glucosamine 1-phosphate + UTP + H(+) = UDP-N-acetyl-alpha-D-glucosamine + diphosphate</text>
        <dbReference type="Rhea" id="RHEA:13509"/>
        <dbReference type="ChEBI" id="CHEBI:15378"/>
        <dbReference type="ChEBI" id="CHEBI:33019"/>
        <dbReference type="ChEBI" id="CHEBI:46398"/>
        <dbReference type="ChEBI" id="CHEBI:57705"/>
        <dbReference type="ChEBI" id="CHEBI:57776"/>
        <dbReference type="EC" id="2.7.7.23"/>
    </reaction>
</comment>
<dbReference type="eggNOG" id="COG1207">
    <property type="taxonomic scope" value="Bacteria"/>
</dbReference>
<keyword evidence="19" id="KW-0472">Membrane</keyword>
<evidence type="ECO:0000256" key="10">
    <source>
        <dbReference type="ARBA" id="ARBA00022960"/>
    </source>
</evidence>
<comment type="cofactor">
    <cofactor evidence="18">
        <name>Mg(2+)</name>
        <dbReference type="ChEBI" id="CHEBI:18420"/>
    </cofactor>
    <text evidence="18">Binds 1 Mg(2+) ion per subunit.</text>
</comment>
<evidence type="ECO:0000256" key="11">
    <source>
        <dbReference type="ARBA" id="ARBA00022984"/>
    </source>
</evidence>
<evidence type="ECO:0000256" key="4">
    <source>
        <dbReference type="ARBA" id="ARBA00022490"/>
    </source>
</evidence>
<comment type="function">
    <text evidence="17 18">Catalyzes the last two sequential reactions in the de novo biosynthetic pathway for UDP-N-acetylglucosamine (UDP-GlcNAc). The C-terminal domain catalyzes the transfer of acetyl group from acetyl coenzyme A to glucosamine-1-phosphate (GlcN-1-P) to produce N-acetylglucosamine-1-phosphate (GlcNAc-1-P), which is converted into UDP-GlcNAc by the transfer of uridine 5-monophosphate (from uridine 5-triphosphate), a reaction catalyzed by the N-terminal domain.</text>
</comment>
<dbReference type="GO" id="GO:0071555">
    <property type="term" value="P:cell wall organization"/>
    <property type="evidence" value="ECO:0007669"/>
    <property type="project" value="UniProtKB-KW"/>
</dbReference>
<dbReference type="EMBL" id="ACSH02000008">
    <property type="protein sequence ID" value="EFM47760.1"/>
    <property type="molecule type" value="Genomic_DNA"/>
</dbReference>
<keyword evidence="7 18" id="KW-0479">Metal-binding</keyword>
<dbReference type="InterPro" id="IPR011004">
    <property type="entry name" value="Trimer_LpxA-like_sf"/>
</dbReference>
<feature type="domain" description="MobA-like NTP transferase" evidence="20">
    <location>
        <begin position="51"/>
        <end position="185"/>
    </location>
</feature>
<feature type="binding site" evidence="18">
    <location>
        <begin position="54"/>
        <end position="57"/>
    </location>
    <ligand>
        <name>UDP-N-acetyl-alpha-D-glucosamine</name>
        <dbReference type="ChEBI" id="CHEBI:57705"/>
    </ligand>
</feature>
<dbReference type="InterPro" id="IPR025877">
    <property type="entry name" value="MobA-like_NTP_Trfase"/>
</dbReference>
<comment type="similarity">
    <text evidence="2 18">In the C-terminal section; belongs to the transferase hexapeptide repeat family.</text>
</comment>
<dbReference type="GO" id="GO:0009252">
    <property type="term" value="P:peptidoglycan biosynthetic process"/>
    <property type="evidence" value="ECO:0007669"/>
    <property type="project" value="UniProtKB-UniRule"/>
</dbReference>
<dbReference type="AlphaFoldDB" id="E0DIQ2"/>
<evidence type="ECO:0000256" key="17">
    <source>
        <dbReference type="ARBA" id="ARBA00049628"/>
    </source>
</evidence>
<evidence type="ECO:0000256" key="19">
    <source>
        <dbReference type="SAM" id="Phobius"/>
    </source>
</evidence>
<feature type="binding site" evidence="18">
    <location>
        <position position="222"/>
    </location>
    <ligand>
        <name>UDP-N-acetyl-alpha-D-glucosamine</name>
        <dbReference type="ChEBI" id="CHEBI:57705"/>
    </ligand>
</feature>
<keyword evidence="4 18" id="KW-0963">Cytoplasm</keyword>
<keyword evidence="6 18" id="KW-0548">Nucleotidyltransferase</keyword>
<feature type="binding site" evidence="18">
    <location>
        <position position="280"/>
    </location>
    <ligand>
        <name>Mg(2+)</name>
        <dbReference type="ChEBI" id="CHEBI:18420"/>
    </ligand>
</feature>
<feature type="region of interest" description="N-acetyltransferase" evidence="18">
    <location>
        <begin position="304"/>
        <end position="522"/>
    </location>
</feature>
<feature type="binding site" evidence="18">
    <location>
        <position position="403"/>
    </location>
    <ligand>
        <name>UDP-N-acetyl-alpha-D-glucosamine</name>
        <dbReference type="ChEBI" id="CHEBI:57705"/>
    </ligand>
</feature>
<dbReference type="UniPathway" id="UPA00973"/>
<keyword evidence="19" id="KW-1133">Transmembrane helix</keyword>
<feature type="binding site" evidence="18">
    <location>
        <position position="429"/>
    </location>
    <ligand>
        <name>UDP-N-acetyl-alpha-D-glucosamine</name>
        <dbReference type="ChEBI" id="CHEBI:57705"/>
    </ligand>
</feature>
<dbReference type="STRING" id="553207.HMPREF0299_5565"/>
<dbReference type="Proteomes" id="UP000004218">
    <property type="component" value="Unassembled WGS sequence"/>
</dbReference>
<dbReference type="Gene3D" id="3.90.550.10">
    <property type="entry name" value="Spore Coat Polysaccharide Biosynthesis Protein SpsA, Chain A"/>
    <property type="match status" value="1"/>
</dbReference>
<dbReference type="EC" id="2.7.7.23" evidence="18"/>
<keyword evidence="12 18" id="KW-0511">Multifunctional enzyme</keyword>
<comment type="pathway">
    <text evidence="18">Nucleotide-sugar biosynthesis; UDP-N-acetyl-alpha-D-glucosamine biosynthesis; UDP-N-acetyl-alpha-D-glucosamine from N-acetyl-alpha-D-glucosamine 1-phosphate: step 1/1.</text>
</comment>
<feature type="region of interest" description="Pyrophosphorylase" evidence="18">
    <location>
        <begin position="1"/>
        <end position="282"/>
    </location>
</feature>
<dbReference type="CDD" id="cd03353">
    <property type="entry name" value="LbH_GlmU_C"/>
    <property type="match status" value="1"/>
</dbReference>
<feature type="binding site" evidence="18">
    <location>
        <position position="418"/>
    </location>
    <ligand>
        <name>UDP-N-acetyl-alpha-D-glucosamine</name>
        <dbReference type="ChEBI" id="CHEBI:57705"/>
    </ligand>
</feature>
<evidence type="ECO:0000256" key="12">
    <source>
        <dbReference type="ARBA" id="ARBA00023268"/>
    </source>
</evidence>
<dbReference type="GO" id="GO:0003977">
    <property type="term" value="F:UDP-N-acetylglucosamine diphosphorylase activity"/>
    <property type="evidence" value="ECO:0007669"/>
    <property type="project" value="UniProtKB-UniRule"/>
</dbReference>
<feature type="binding site" evidence="18">
    <location>
        <position position="432"/>
    </location>
    <ligand>
        <name>acetyl-CoA</name>
        <dbReference type="ChEBI" id="CHEBI:57288"/>
    </ligand>
</feature>
<dbReference type="NCBIfam" id="TIGR01173">
    <property type="entry name" value="glmU"/>
    <property type="match status" value="1"/>
</dbReference>
<dbReference type="GO" id="GO:0006048">
    <property type="term" value="P:UDP-N-acetylglucosamine biosynthetic process"/>
    <property type="evidence" value="ECO:0007669"/>
    <property type="project" value="UniProtKB-UniPathway"/>
</dbReference>
<proteinExistence type="inferred from homology"/>
<dbReference type="GO" id="GO:0019134">
    <property type="term" value="F:glucosamine-1-phosphate N-acetyltransferase activity"/>
    <property type="evidence" value="ECO:0007669"/>
    <property type="project" value="UniProtKB-UniRule"/>
</dbReference>
<dbReference type="GO" id="GO:0005737">
    <property type="term" value="C:cytoplasm"/>
    <property type="evidence" value="ECO:0007669"/>
    <property type="project" value="UniProtKB-SubCell"/>
</dbReference>
<evidence type="ECO:0000256" key="6">
    <source>
        <dbReference type="ARBA" id="ARBA00022695"/>
    </source>
</evidence>
<name>E0DIQ2_9CORY</name>
<dbReference type="CDD" id="cd02540">
    <property type="entry name" value="GT2_GlmU_N_bac"/>
    <property type="match status" value="1"/>
</dbReference>
<evidence type="ECO:0000256" key="1">
    <source>
        <dbReference type="ARBA" id="ARBA00004496"/>
    </source>
</evidence>
<dbReference type="InterPro" id="IPR001451">
    <property type="entry name" value="Hexapep"/>
</dbReference>
<feature type="binding site" evidence="18">
    <location>
        <position position="475"/>
    </location>
    <ligand>
        <name>acetyl-CoA</name>
        <dbReference type="ChEBI" id="CHEBI:57288"/>
    </ligand>
</feature>
<gene>
    <name evidence="18 21" type="primary">glmU</name>
    <name evidence="21" type="ORF">HMPREF0299_5565</name>
</gene>
<feature type="active site" description="Proton acceptor" evidence="18">
    <location>
        <position position="415"/>
    </location>
</feature>
<dbReference type="InterPro" id="IPR029044">
    <property type="entry name" value="Nucleotide-diphossugar_trans"/>
</dbReference>
<keyword evidence="22" id="KW-1185">Reference proteome</keyword>
<feature type="binding site" evidence="18">
    <location>
        <position position="385"/>
    </location>
    <ligand>
        <name>UDP-N-acetyl-alpha-D-glucosamine</name>
        <dbReference type="ChEBI" id="CHEBI:57705"/>
    </ligand>
</feature>
<feature type="binding site" evidence="18">
    <location>
        <position position="125"/>
    </location>
    <ligand>
        <name>UDP-N-acetyl-alpha-D-glucosamine</name>
        <dbReference type="ChEBI" id="CHEBI:57705"/>
    </ligand>
</feature>